<dbReference type="Gene3D" id="3.40.50.300">
    <property type="entry name" value="P-loop containing nucleotide triphosphate hydrolases"/>
    <property type="match status" value="1"/>
</dbReference>
<name>A0A1J4TZU9_9BACT</name>
<dbReference type="PANTHER" id="PTHR41930:SF1">
    <property type="entry name" value="DEPHOSPHO-COA KINASE"/>
    <property type="match status" value="1"/>
</dbReference>
<evidence type="ECO:0000313" key="2">
    <source>
        <dbReference type="Proteomes" id="UP000183120"/>
    </source>
</evidence>
<dbReference type="AlphaFoldDB" id="A0A1J4TZU9"/>
<dbReference type="Pfam" id="PF13238">
    <property type="entry name" value="AAA_18"/>
    <property type="match status" value="1"/>
</dbReference>
<dbReference type="PANTHER" id="PTHR41930">
    <property type="entry name" value="UPF0200 PROTEIN MJ1399"/>
    <property type="match status" value="1"/>
</dbReference>
<gene>
    <name evidence="1" type="ORF">AUJ73_00290</name>
</gene>
<evidence type="ECO:0008006" key="3">
    <source>
        <dbReference type="Google" id="ProtNLM"/>
    </source>
</evidence>
<dbReference type="EMBL" id="MNUY01000005">
    <property type="protein sequence ID" value="OIO15599.1"/>
    <property type="molecule type" value="Genomic_DNA"/>
</dbReference>
<sequence length="186" mass="21964">MSITLLALVGLPGSGKTTASSYFKKEGMPVIRMGDITDNLLNKDKVPFNEENEKKYREYIRIKYGKEIYAKLATPKISAELKHKSLVIVDGLRSREELDYFKEKFPYIKVLYIDVPRKVRYQRLKHRLIRPLNVTEAKKRDKNEISRFKLTDIKKTAEYIIKNEESLSHFQRQLSLLVHKLRKNYD</sequence>
<dbReference type="InterPro" id="IPR027417">
    <property type="entry name" value="P-loop_NTPase"/>
</dbReference>
<organism evidence="1 2">
    <name type="scientific">Candidatus Gottesmanbacteria bacterium CG1_02_37_22</name>
    <dbReference type="NCBI Taxonomy" id="1805209"/>
    <lineage>
        <taxon>Bacteria</taxon>
        <taxon>Candidatus Gottesmaniibacteriota</taxon>
    </lineage>
</organism>
<dbReference type="Proteomes" id="UP000183120">
    <property type="component" value="Unassembled WGS sequence"/>
</dbReference>
<proteinExistence type="predicted"/>
<dbReference type="STRING" id="1805209.AUJ73_00290"/>
<accession>A0A1J4TZU9</accession>
<comment type="caution">
    <text evidence="1">The sequence shown here is derived from an EMBL/GenBank/DDBJ whole genome shotgun (WGS) entry which is preliminary data.</text>
</comment>
<reference evidence="1 2" key="1">
    <citation type="journal article" date="2016" name="Environ. Microbiol.">
        <title>Genomic resolution of a cold subsurface aquifer community provides metabolic insights for novel microbes adapted to high CO concentrations.</title>
        <authorList>
            <person name="Probst A.J."/>
            <person name="Castelle C.J."/>
            <person name="Singh A."/>
            <person name="Brown C.T."/>
            <person name="Anantharaman K."/>
            <person name="Sharon I."/>
            <person name="Hug L.A."/>
            <person name="Burstein D."/>
            <person name="Emerson J.B."/>
            <person name="Thomas B.C."/>
            <person name="Banfield J.F."/>
        </authorList>
    </citation>
    <scope>NUCLEOTIDE SEQUENCE [LARGE SCALE GENOMIC DNA]</scope>
    <source>
        <strain evidence="1">CG1_02_37_22</strain>
    </source>
</reference>
<evidence type="ECO:0000313" key="1">
    <source>
        <dbReference type="EMBL" id="OIO15599.1"/>
    </source>
</evidence>
<protein>
    <recommendedName>
        <fullName evidence="3">Dephospho-CoA kinase</fullName>
    </recommendedName>
</protein>
<dbReference type="SUPFAM" id="SSF52540">
    <property type="entry name" value="P-loop containing nucleoside triphosphate hydrolases"/>
    <property type="match status" value="1"/>
</dbReference>